<proteinExistence type="predicted"/>
<keyword evidence="1" id="KW-0378">Hydrolase</keyword>
<dbReference type="EMBL" id="JAFBCF010000001">
    <property type="protein sequence ID" value="MBM7799889.1"/>
    <property type="molecule type" value="Genomic_DNA"/>
</dbReference>
<dbReference type="CDD" id="cd00586">
    <property type="entry name" value="4HBT"/>
    <property type="match status" value="2"/>
</dbReference>
<accession>A0ABS2RLK0</accession>
<dbReference type="PANTHER" id="PTHR31793:SF24">
    <property type="entry name" value="LONG-CHAIN ACYL-COA THIOESTERASE FADM"/>
    <property type="match status" value="1"/>
</dbReference>
<name>A0ABS2RLK0_9ACTN</name>
<sequence>MSRHTYLCPMRWGDMDAQGHVNNAIYLDYLQEARVDFLLCGPPVMAQLLRTGVLVVSHQVEYLRPIEFSERPLRIELWVDSVRVGRFSIAYDLWDGDTLVARARTGAVPFDLTSQSLRRLRPEERDHLAASLEPTEELRPLPRLRWSAAAVEQVFEFQVRWSDLDSYNHVNNVKYFDFVQEARINLLASVWRPGDEVWLLVRQDLEYLKPMDFRQQPYEVRTVVADIGTSSITLAAEITDPDRGQVYAAARSVLVCADRAGRPTPLDPAARHSLAQRLVISGD</sequence>
<dbReference type="Pfam" id="PF13279">
    <property type="entry name" value="4HBT_2"/>
    <property type="match status" value="2"/>
</dbReference>
<dbReference type="PANTHER" id="PTHR31793">
    <property type="entry name" value="4-HYDROXYBENZOYL-COA THIOESTERASE FAMILY MEMBER"/>
    <property type="match status" value="1"/>
</dbReference>
<dbReference type="Gene3D" id="3.10.129.10">
    <property type="entry name" value="Hotdog Thioesterase"/>
    <property type="match status" value="2"/>
</dbReference>
<comment type="caution">
    <text evidence="1">The sequence shown here is derived from an EMBL/GenBank/DDBJ whole genome shotgun (WGS) entry which is preliminary data.</text>
</comment>
<dbReference type="InterPro" id="IPR050563">
    <property type="entry name" value="4-hydroxybenzoyl-CoA_TE"/>
</dbReference>
<dbReference type="SUPFAM" id="SSF54637">
    <property type="entry name" value="Thioesterase/thiol ester dehydrase-isomerase"/>
    <property type="match status" value="2"/>
</dbReference>
<dbReference type="GO" id="GO:0016787">
    <property type="term" value="F:hydrolase activity"/>
    <property type="evidence" value="ECO:0007669"/>
    <property type="project" value="UniProtKB-KW"/>
</dbReference>
<gene>
    <name evidence="1" type="ORF">JOE57_002810</name>
</gene>
<keyword evidence="2" id="KW-1185">Reference proteome</keyword>
<reference evidence="1 2" key="1">
    <citation type="submission" date="2021-01" db="EMBL/GenBank/DDBJ databases">
        <title>Sequencing the genomes of 1000 actinobacteria strains.</title>
        <authorList>
            <person name="Klenk H.-P."/>
        </authorList>
    </citation>
    <scope>NUCLEOTIDE SEQUENCE [LARGE SCALE GENOMIC DNA]</scope>
    <source>
        <strain evidence="1 2">DSM 18662</strain>
    </source>
</reference>
<evidence type="ECO:0000313" key="2">
    <source>
        <dbReference type="Proteomes" id="UP000704762"/>
    </source>
</evidence>
<organism evidence="1 2">
    <name type="scientific">Microlunatus panaciterrae</name>
    <dbReference type="NCBI Taxonomy" id="400768"/>
    <lineage>
        <taxon>Bacteria</taxon>
        <taxon>Bacillati</taxon>
        <taxon>Actinomycetota</taxon>
        <taxon>Actinomycetes</taxon>
        <taxon>Propionibacteriales</taxon>
        <taxon>Propionibacteriaceae</taxon>
        <taxon>Microlunatus</taxon>
    </lineage>
</organism>
<dbReference type="InterPro" id="IPR029069">
    <property type="entry name" value="HotDog_dom_sf"/>
</dbReference>
<protein>
    <submittedName>
        <fullName evidence="1">Acyl-CoA thioester hydrolase</fullName>
        <ecNumber evidence="1">3.1.2.-</ecNumber>
    </submittedName>
</protein>
<dbReference type="RefSeq" id="WP_204918924.1">
    <property type="nucleotide sequence ID" value="NZ_BAAAQP010000003.1"/>
</dbReference>
<dbReference type="Proteomes" id="UP000704762">
    <property type="component" value="Unassembled WGS sequence"/>
</dbReference>
<dbReference type="EC" id="3.1.2.-" evidence="1"/>
<evidence type="ECO:0000313" key="1">
    <source>
        <dbReference type="EMBL" id="MBM7799889.1"/>
    </source>
</evidence>